<evidence type="ECO:0000313" key="3">
    <source>
        <dbReference type="Proteomes" id="UP001222325"/>
    </source>
</evidence>
<name>A0AAD6XID6_9AGAR</name>
<dbReference type="AlphaFoldDB" id="A0AAD6XID6"/>
<accession>A0AAD6XID6</accession>
<keyword evidence="3" id="KW-1185">Reference proteome</keyword>
<organism evidence="2 3">
    <name type="scientific">Mycena belliarum</name>
    <dbReference type="NCBI Taxonomy" id="1033014"/>
    <lineage>
        <taxon>Eukaryota</taxon>
        <taxon>Fungi</taxon>
        <taxon>Dikarya</taxon>
        <taxon>Basidiomycota</taxon>
        <taxon>Agaricomycotina</taxon>
        <taxon>Agaricomycetes</taxon>
        <taxon>Agaricomycetidae</taxon>
        <taxon>Agaricales</taxon>
        <taxon>Marasmiineae</taxon>
        <taxon>Mycenaceae</taxon>
        <taxon>Mycena</taxon>
    </lineage>
</organism>
<dbReference type="EMBL" id="JARJCN010000078">
    <property type="protein sequence ID" value="KAJ7076729.1"/>
    <property type="molecule type" value="Genomic_DNA"/>
</dbReference>
<dbReference type="Proteomes" id="UP001222325">
    <property type="component" value="Unassembled WGS sequence"/>
</dbReference>
<feature type="region of interest" description="Disordered" evidence="1">
    <location>
        <begin position="31"/>
        <end position="79"/>
    </location>
</feature>
<protein>
    <submittedName>
        <fullName evidence="2">Uncharacterized protein</fullName>
    </submittedName>
</protein>
<feature type="region of interest" description="Disordered" evidence="1">
    <location>
        <begin position="251"/>
        <end position="339"/>
    </location>
</feature>
<evidence type="ECO:0000256" key="1">
    <source>
        <dbReference type="SAM" id="MobiDB-lite"/>
    </source>
</evidence>
<evidence type="ECO:0000313" key="2">
    <source>
        <dbReference type="EMBL" id="KAJ7076729.1"/>
    </source>
</evidence>
<feature type="region of interest" description="Disordered" evidence="1">
    <location>
        <begin position="92"/>
        <end position="116"/>
    </location>
</feature>
<reference evidence="2" key="1">
    <citation type="submission" date="2023-03" db="EMBL/GenBank/DDBJ databases">
        <title>Massive genome expansion in bonnet fungi (Mycena s.s.) driven by repeated elements and novel gene families across ecological guilds.</title>
        <authorList>
            <consortium name="Lawrence Berkeley National Laboratory"/>
            <person name="Harder C.B."/>
            <person name="Miyauchi S."/>
            <person name="Viragh M."/>
            <person name="Kuo A."/>
            <person name="Thoen E."/>
            <person name="Andreopoulos B."/>
            <person name="Lu D."/>
            <person name="Skrede I."/>
            <person name="Drula E."/>
            <person name="Henrissat B."/>
            <person name="Morin E."/>
            <person name="Kohler A."/>
            <person name="Barry K."/>
            <person name="LaButti K."/>
            <person name="Morin E."/>
            <person name="Salamov A."/>
            <person name="Lipzen A."/>
            <person name="Mereny Z."/>
            <person name="Hegedus B."/>
            <person name="Baldrian P."/>
            <person name="Stursova M."/>
            <person name="Weitz H."/>
            <person name="Taylor A."/>
            <person name="Grigoriev I.V."/>
            <person name="Nagy L.G."/>
            <person name="Martin F."/>
            <person name="Kauserud H."/>
        </authorList>
    </citation>
    <scope>NUCLEOTIDE SEQUENCE</scope>
    <source>
        <strain evidence="2">CBHHK173m</strain>
    </source>
</reference>
<feature type="compositionally biased region" description="Low complexity" evidence="1">
    <location>
        <begin position="288"/>
        <end position="298"/>
    </location>
</feature>
<comment type="caution">
    <text evidence="2">The sequence shown here is derived from an EMBL/GenBank/DDBJ whole genome shotgun (WGS) entry which is preliminary data.</text>
</comment>
<proteinExistence type="predicted"/>
<feature type="compositionally biased region" description="Basic residues" evidence="1">
    <location>
        <begin position="301"/>
        <end position="315"/>
    </location>
</feature>
<sequence>MTSTPPAVSTAARPSRVACSSYAAVAAFKASHPPLPPLAPSPTRASDPPFFARPSTPSLARTRARQGEDAASPGAISEATAQRRLRELSTLSLVEAPSPPSKPPPRRRHPSCPSPARLTACTRAPWSADDDAVPCAAPQALPTAAARHIALLAGRGIIGASKASRRLLPPGRLPRSSSLLWLPWLPWYSPYPHRPSCSSVIAASKAPAPAAPPSPPAPLLPLIKLVPVAATTMTTLCPARLVVAACRTVTPPKPQLRRGAPRPFPPTRAASLPAGPSQQAPRARRAAGDAAAPQGPAQHRYGARRHTRQCRRPHRPPPFALPSRSVRRPRGTPPAPPLALVGEWSAFRCRR</sequence>
<gene>
    <name evidence="2" type="ORF">B0H15DRAFT_955429</name>
</gene>